<reference evidence="3" key="1">
    <citation type="submission" date="2025-08" db="UniProtKB">
        <authorList>
            <consortium name="RefSeq"/>
        </authorList>
    </citation>
    <scope>IDENTIFICATION</scope>
</reference>
<name>A0ABM1ABJ4_APLCA</name>
<feature type="compositionally biased region" description="Low complexity" evidence="1">
    <location>
        <begin position="181"/>
        <end position="224"/>
    </location>
</feature>
<keyword evidence="2" id="KW-1185">Reference proteome</keyword>
<evidence type="ECO:0000313" key="2">
    <source>
        <dbReference type="Proteomes" id="UP000694888"/>
    </source>
</evidence>
<dbReference type="RefSeq" id="XP_012944544.1">
    <property type="nucleotide sequence ID" value="XM_013089090.2"/>
</dbReference>
<feature type="region of interest" description="Disordered" evidence="1">
    <location>
        <begin position="104"/>
        <end position="138"/>
    </location>
</feature>
<evidence type="ECO:0000313" key="3">
    <source>
        <dbReference type="RefSeq" id="XP_012944544.1"/>
    </source>
</evidence>
<feature type="compositionally biased region" description="Basic and acidic residues" evidence="1">
    <location>
        <begin position="161"/>
        <end position="171"/>
    </location>
</feature>
<protein>
    <submittedName>
        <fullName evidence="3">Uncharacterized protein LOC101849165</fullName>
    </submittedName>
</protein>
<accession>A0ABM1ABJ4</accession>
<feature type="region of interest" description="Disordered" evidence="1">
    <location>
        <begin position="154"/>
        <end position="252"/>
    </location>
</feature>
<evidence type="ECO:0000256" key="1">
    <source>
        <dbReference type="SAM" id="MobiDB-lite"/>
    </source>
</evidence>
<feature type="compositionally biased region" description="Basic and acidic residues" evidence="1">
    <location>
        <begin position="243"/>
        <end position="252"/>
    </location>
</feature>
<feature type="region of interest" description="Disordered" evidence="1">
    <location>
        <begin position="61"/>
        <end position="84"/>
    </location>
</feature>
<gene>
    <name evidence="3" type="primary">LOC101849165</name>
</gene>
<feature type="compositionally biased region" description="Low complexity" evidence="1">
    <location>
        <begin position="105"/>
        <end position="114"/>
    </location>
</feature>
<dbReference type="GeneID" id="101849165"/>
<proteinExistence type="predicted"/>
<organism evidence="2 3">
    <name type="scientific">Aplysia californica</name>
    <name type="common">California sea hare</name>
    <dbReference type="NCBI Taxonomy" id="6500"/>
    <lineage>
        <taxon>Eukaryota</taxon>
        <taxon>Metazoa</taxon>
        <taxon>Spiralia</taxon>
        <taxon>Lophotrochozoa</taxon>
        <taxon>Mollusca</taxon>
        <taxon>Gastropoda</taxon>
        <taxon>Heterobranchia</taxon>
        <taxon>Euthyneura</taxon>
        <taxon>Tectipleura</taxon>
        <taxon>Aplysiida</taxon>
        <taxon>Aplysioidea</taxon>
        <taxon>Aplysiidae</taxon>
        <taxon>Aplysia</taxon>
    </lineage>
</organism>
<dbReference type="Proteomes" id="UP000694888">
    <property type="component" value="Unplaced"/>
</dbReference>
<sequence length="252" mass="27329">MRGSIKVLRGSIKVDPSCFPLEQEAEVPAEDCQEDVAAAECADNASPISEIPRPRLVLQHSQSCDVESESATTNTSETDSEVLSGLDLAPETIRRSLAKSDVIWTGGSSSGTSSPAPSVTMEKRVAGRPSLSEAKQQISEETRKFLTFVKRKFRRGRRSKRETSVQEIHIDPEEDEDRWASRAASGYSSNSSGSSTSQASSSGLARQGSRNSNRGSISKSSSSSQPAIGNLEVVHDLDDDFNPDYRHFNHVP</sequence>